<evidence type="ECO:0000313" key="3">
    <source>
        <dbReference type="Proteomes" id="UP000095576"/>
    </source>
</evidence>
<dbReference type="Proteomes" id="UP000095576">
    <property type="component" value="Unassembled WGS sequence"/>
</dbReference>
<accession>A0A174UQ93</accession>
<protein>
    <submittedName>
        <fullName evidence="2">Rhamnosyltransferase</fullName>
    </submittedName>
</protein>
<keyword evidence="1" id="KW-0472">Membrane</keyword>
<proteinExistence type="predicted"/>
<organism evidence="2 3">
    <name type="scientific">Bacteroides thetaiotaomicron</name>
    <dbReference type="NCBI Taxonomy" id="818"/>
    <lineage>
        <taxon>Bacteria</taxon>
        <taxon>Pseudomonadati</taxon>
        <taxon>Bacteroidota</taxon>
        <taxon>Bacteroidia</taxon>
        <taxon>Bacteroidales</taxon>
        <taxon>Bacteroidaceae</taxon>
        <taxon>Bacteroides</taxon>
    </lineage>
</organism>
<evidence type="ECO:0000313" key="2">
    <source>
        <dbReference type="EMBL" id="CUQ21960.1"/>
    </source>
</evidence>
<dbReference type="InterPro" id="IPR029044">
    <property type="entry name" value="Nucleotide-diphossugar_trans"/>
</dbReference>
<dbReference type="RefSeq" id="WP_016267224.1">
    <property type="nucleotide sequence ID" value="NZ_CZAP01000031.1"/>
</dbReference>
<dbReference type="SUPFAM" id="SSF53448">
    <property type="entry name" value="Nucleotide-diphospho-sugar transferases"/>
    <property type="match status" value="1"/>
</dbReference>
<sequence>MDKIKILLVVLYKQKINESLTIRSFCEDCHEFHKDTLLVIWDNSPINQNIDFEYLHNLNIVFTYQHTPENKSLSCIYNIILNTYSRAHAIYLFDQDSILTTEYFQKMECAFYENPDIGLALPYVMHNNQIVSPGVFQFYKGKYLKFLQKGRVHSKNIIAITSGMSIRPDLIVKNKITFDEYLSLYGIDTKFCLDYAKSFSYLCIIDYQLRHSLSQFEKEEKTIKLMRYSSQMKAMRYITKQKSIISYIFCYLATAIRYYLIKIR</sequence>
<feature type="transmembrane region" description="Helical" evidence="1">
    <location>
        <begin position="244"/>
        <end position="261"/>
    </location>
</feature>
<keyword evidence="1" id="KW-1133">Transmembrane helix</keyword>
<dbReference type="AlphaFoldDB" id="A0A174UQ93"/>
<dbReference type="Gene3D" id="3.90.550.10">
    <property type="entry name" value="Spore Coat Polysaccharide Biosynthesis Protein SpsA, Chain A"/>
    <property type="match status" value="1"/>
</dbReference>
<dbReference type="EMBL" id="CZAP01000031">
    <property type="protein sequence ID" value="CUQ21960.1"/>
    <property type="molecule type" value="Genomic_DNA"/>
</dbReference>
<keyword evidence="2" id="KW-0808">Transferase</keyword>
<keyword evidence="1" id="KW-0812">Transmembrane</keyword>
<dbReference type="GO" id="GO:0016740">
    <property type="term" value="F:transferase activity"/>
    <property type="evidence" value="ECO:0007669"/>
    <property type="project" value="UniProtKB-KW"/>
</dbReference>
<gene>
    <name evidence="2" type="ORF">ERS852511_04813</name>
</gene>
<name>A0A174UQ93_BACT4</name>
<evidence type="ECO:0000256" key="1">
    <source>
        <dbReference type="SAM" id="Phobius"/>
    </source>
</evidence>
<reference evidence="2 3" key="1">
    <citation type="submission" date="2015-09" db="EMBL/GenBank/DDBJ databases">
        <authorList>
            <consortium name="Pathogen Informatics"/>
        </authorList>
    </citation>
    <scope>NUCLEOTIDE SEQUENCE [LARGE SCALE GENOMIC DNA]</scope>
    <source>
        <strain evidence="2 3">2789STDY5834899</strain>
    </source>
</reference>